<sequence>MATDYKPIDCGFHDELEAAATLRRHVLLQYFSDLHELRVESVVIRDLGIRDKAEYAQLSNGEEARLDRIMRLDEKIAPQYKEYPDFSCGC</sequence>
<comment type="caution">
    <text evidence="1">The sequence shown here is derived from an EMBL/GenBank/DDBJ whole genome shotgun (WGS) entry which is preliminary data.</text>
</comment>
<reference evidence="1" key="1">
    <citation type="submission" date="2023-07" db="EMBL/GenBank/DDBJ databases">
        <authorList>
            <person name="Kim M.K."/>
        </authorList>
    </citation>
    <scope>NUCLEOTIDE SEQUENCE</scope>
    <source>
        <strain evidence="1">ASUV-10-1</strain>
    </source>
</reference>
<protein>
    <recommendedName>
        <fullName evidence="3">Transcriptional antiterminator, Rof</fullName>
    </recommendedName>
</protein>
<dbReference type="EMBL" id="JAUQSY010000013">
    <property type="protein sequence ID" value="MDO7876684.1"/>
    <property type="molecule type" value="Genomic_DNA"/>
</dbReference>
<dbReference type="InterPro" id="IPR038626">
    <property type="entry name" value="Rof-like_sf"/>
</dbReference>
<proteinExistence type="predicted"/>
<organism evidence="1 2">
    <name type="scientific">Hymenobacter aranciens</name>
    <dbReference type="NCBI Taxonomy" id="3063996"/>
    <lineage>
        <taxon>Bacteria</taxon>
        <taxon>Pseudomonadati</taxon>
        <taxon>Bacteroidota</taxon>
        <taxon>Cytophagia</taxon>
        <taxon>Cytophagales</taxon>
        <taxon>Hymenobacteraceae</taxon>
        <taxon>Hymenobacter</taxon>
    </lineage>
</organism>
<evidence type="ECO:0000313" key="2">
    <source>
        <dbReference type="Proteomes" id="UP001176429"/>
    </source>
</evidence>
<evidence type="ECO:0000313" key="1">
    <source>
        <dbReference type="EMBL" id="MDO7876684.1"/>
    </source>
</evidence>
<dbReference type="InterPro" id="IPR023534">
    <property type="entry name" value="Rof/RNase_P-like"/>
</dbReference>
<dbReference type="Proteomes" id="UP001176429">
    <property type="component" value="Unassembled WGS sequence"/>
</dbReference>
<gene>
    <name evidence="1" type="ORF">Q5H93_18205</name>
</gene>
<keyword evidence="2" id="KW-1185">Reference proteome</keyword>
<dbReference type="SUPFAM" id="SSF101744">
    <property type="entry name" value="Rof/RNase P subunit-like"/>
    <property type="match status" value="1"/>
</dbReference>
<accession>A0ABT9BG62</accession>
<name>A0ABT9BG62_9BACT</name>
<dbReference type="RefSeq" id="WP_305008063.1">
    <property type="nucleotide sequence ID" value="NZ_JAUQSY010000013.1"/>
</dbReference>
<evidence type="ECO:0008006" key="3">
    <source>
        <dbReference type="Google" id="ProtNLM"/>
    </source>
</evidence>
<dbReference type="Gene3D" id="2.30.30.400">
    <property type="entry name" value="Rof-like"/>
    <property type="match status" value="1"/>
</dbReference>